<dbReference type="Gene3D" id="3.30.70.270">
    <property type="match status" value="1"/>
</dbReference>
<keyword evidence="5 9" id="KW-1133">Transmembrane helix</keyword>
<dbReference type="InterPro" id="IPR000160">
    <property type="entry name" value="GGDEF_dom"/>
</dbReference>
<dbReference type="Gene3D" id="3.30.450.20">
    <property type="entry name" value="PAS domain"/>
    <property type="match status" value="1"/>
</dbReference>
<dbReference type="PROSITE" id="PS01219">
    <property type="entry name" value="AMMONIUM_TRANSP"/>
    <property type="match status" value="1"/>
</dbReference>
<dbReference type="Gene3D" id="1.10.3430.10">
    <property type="entry name" value="Ammonium transporter AmtB like domains"/>
    <property type="match status" value="1"/>
</dbReference>
<sequence>MQVGFLLLEAGLVRSKNSVNVAQKNLLDLLFSIIAFALVGFMIAFGVDSGYGFGLDARFAGLWDLEPAEYAFFAFQVMFCGTAATIVSGAAAERLRLGTYVICSVVVAALIYPVFAHWAWGSALAPSASAFLSNIGFIDFAGSTVVHSTGAWVSLAACLVLGPRIGRFEADGRVRRIPGHSAVLATVGAMVIFVGWIGFNGGSTIVPTTAIAHIVANTVLAAGAGGVAGYFLALRHDGLVLPEKPICGLLGGLVAITAGCHLLNATGAMVVGAAGGLIAVWGNRFIERRCRIDDAVGAIGVHGFAGVLGTLGLALLAPLDQIAAGGRLSQLTIQAAGAGLNFIWAFPLAYLLFRVLDRITPIRVSAGDEERGLNQSEHATSLGLGTMETALRQILDGHADISHRIPIETGDDAELTTRLFNAFLDKVEDGELARRASEDVLRASQEAERLSAMAGAVFEGIAVTVAGRIIDANVAFERLTGLSGRELIRRTMEDVVAEADVETLARALATREVTPLELRLRRADGVEIPVEIRSRTIIFRGEETRVSAFVDLRERKEAEERIRFTAQHDALTGLPNRLLYQQFFEETLAEVRKGNRVAALIAVDLDRFKDINDLYGHPAGDAVIRASAKRLQTLFGKAGFVARLGGDEFGVILPDVAFANQVADFAFRIVHELGAPIDAGNGVRIRPGASVGFALAPRDGIEPGTVISRADVALYHAKRSGRNNYAGFESGMDAELRMRRILESDLGNAVARNELYLCFQPRIVLGEERIGSYEALVRWQHPERGLISPATFIPIAEQAGKIGEIGEWVLREACRQSLALLDGAAISVNVSAYQLRNRNFVETTLAILEEVGFPPTRLELELTESILIEDRDRALGVLRALKRHGIKVALDDFGTGYSSLSYLRTFPFDSIKIDQSFIRNLSIDESSLAIADAVIELGRALDLTIVAEGVETEEQLAILAGRRCDEIQGYLFAHPLPASEVMRQIPASIAAQIARTRLRPQGGGTRRLEGRDRRSSARRARELS</sequence>
<dbReference type="InterPro" id="IPR018047">
    <property type="entry name" value="Ammonium_transpt_CS"/>
</dbReference>
<evidence type="ECO:0000313" key="13">
    <source>
        <dbReference type="EMBL" id="NDV86867.1"/>
    </source>
</evidence>
<feature type="region of interest" description="Disordered" evidence="8">
    <location>
        <begin position="1000"/>
        <end position="1024"/>
    </location>
</feature>
<evidence type="ECO:0000256" key="3">
    <source>
        <dbReference type="ARBA" id="ARBA00022448"/>
    </source>
</evidence>
<organism evidence="13 14">
    <name type="scientific">Aurantimonas aggregata</name>
    <dbReference type="NCBI Taxonomy" id="2047720"/>
    <lineage>
        <taxon>Bacteria</taxon>
        <taxon>Pseudomonadati</taxon>
        <taxon>Pseudomonadota</taxon>
        <taxon>Alphaproteobacteria</taxon>
        <taxon>Hyphomicrobiales</taxon>
        <taxon>Aurantimonadaceae</taxon>
        <taxon>Aurantimonas</taxon>
    </lineage>
</organism>
<evidence type="ECO:0000256" key="4">
    <source>
        <dbReference type="ARBA" id="ARBA00022692"/>
    </source>
</evidence>
<dbReference type="InterPro" id="IPR035919">
    <property type="entry name" value="EAL_sf"/>
</dbReference>
<comment type="subcellular location">
    <subcellularLocation>
        <location evidence="1">Membrane</location>
        <topology evidence="1">Multi-pass membrane protein</topology>
    </subcellularLocation>
</comment>
<dbReference type="InterPro" id="IPR035965">
    <property type="entry name" value="PAS-like_dom_sf"/>
</dbReference>
<dbReference type="CDD" id="cd00130">
    <property type="entry name" value="PAS"/>
    <property type="match status" value="1"/>
</dbReference>
<dbReference type="InterPro" id="IPR001633">
    <property type="entry name" value="EAL_dom"/>
</dbReference>
<dbReference type="SMART" id="SM00091">
    <property type="entry name" value="PAS"/>
    <property type="match status" value="1"/>
</dbReference>
<feature type="transmembrane region" description="Helical" evidence="9">
    <location>
        <begin position="246"/>
        <end position="264"/>
    </location>
</feature>
<comment type="caution">
    <text evidence="13">The sequence shown here is derived from an EMBL/GenBank/DDBJ whole genome shotgun (WGS) entry which is preliminary data.</text>
</comment>
<evidence type="ECO:0000256" key="2">
    <source>
        <dbReference type="ARBA" id="ARBA00005887"/>
    </source>
</evidence>
<evidence type="ECO:0000256" key="6">
    <source>
        <dbReference type="ARBA" id="ARBA00023136"/>
    </source>
</evidence>
<feature type="transmembrane region" description="Helical" evidence="9">
    <location>
        <begin position="182"/>
        <end position="199"/>
    </location>
</feature>
<dbReference type="InterPro" id="IPR002229">
    <property type="entry name" value="RhesusRHD"/>
</dbReference>
<evidence type="ECO:0000259" key="10">
    <source>
        <dbReference type="PROSITE" id="PS50112"/>
    </source>
</evidence>
<feature type="transmembrane region" description="Helical" evidence="9">
    <location>
        <begin position="211"/>
        <end position="234"/>
    </location>
</feature>
<evidence type="ECO:0000313" key="14">
    <source>
        <dbReference type="Proteomes" id="UP000476332"/>
    </source>
</evidence>
<dbReference type="Proteomes" id="UP000476332">
    <property type="component" value="Unassembled WGS sequence"/>
</dbReference>
<dbReference type="FunFam" id="3.20.20.450:FF:000001">
    <property type="entry name" value="Cyclic di-GMP phosphodiesterase yahA"/>
    <property type="match status" value="1"/>
</dbReference>
<evidence type="ECO:0000259" key="12">
    <source>
        <dbReference type="PROSITE" id="PS50887"/>
    </source>
</evidence>
<name>A0A6L9MGE7_9HYPH</name>
<feature type="transmembrane region" description="Helical" evidence="9">
    <location>
        <begin position="70"/>
        <end position="92"/>
    </location>
</feature>
<dbReference type="SMART" id="SM00267">
    <property type="entry name" value="GGDEF"/>
    <property type="match status" value="1"/>
</dbReference>
<feature type="transmembrane region" description="Helical" evidence="9">
    <location>
        <begin position="331"/>
        <end position="353"/>
    </location>
</feature>
<evidence type="ECO:0000256" key="8">
    <source>
        <dbReference type="SAM" id="MobiDB-lite"/>
    </source>
</evidence>
<feature type="transmembrane region" description="Helical" evidence="9">
    <location>
        <begin position="298"/>
        <end position="319"/>
    </location>
</feature>
<feature type="compositionally biased region" description="Basic and acidic residues" evidence="8">
    <location>
        <begin position="1006"/>
        <end position="1024"/>
    </location>
</feature>
<dbReference type="SUPFAM" id="SSF55073">
    <property type="entry name" value="Nucleotide cyclase"/>
    <property type="match status" value="1"/>
</dbReference>
<dbReference type="NCBIfam" id="TIGR00229">
    <property type="entry name" value="sensory_box"/>
    <property type="match status" value="1"/>
</dbReference>
<dbReference type="CDD" id="cd01948">
    <property type="entry name" value="EAL"/>
    <property type="match status" value="1"/>
</dbReference>
<protein>
    <submittedName>
        <fullName evidence="13">EAL domain-containing protein</fullName>
    </submittedName>
</protein>
<dbReference type="PROSITE" id="PS50887">
    <property type="entry name" value="GGDEF"/>
    <property type="match status" value="1"/>
</dbReference>
<dbReference type="Pfam" id="PF00563">
    <property type="entry name" value="EAL"/>
    <property type="match status" value="1"/>
</dbReference>
<dbReference type="InterPro" id="IPR000014">
    <property type="entry name" value="PAS"/>
</dbReference>
<feature type="transmembrane region" description="Helical" evidence="9">
    <location>
        <begin position="140"/>
        <end position="161"/>
    </location>
</feature>
<dbReference type="SUPFAM" id="SSF141868">
    <property type="entry name" value="EAL domain-like"/>
    <property type="match status" value="1"/>
</dbReference>
<dbReference type="SUPFAM" id="SSF111352">
    <property type="entry name" value="Ammonium transporter"/>
    <property type="match status" value="1"/>
</dbReference>
<dbReference type="PANTHER" id="PTHR44757">
    <property type="entry name" value="DIGUANYLATE CYCLASE DGCP"/>
    <property type="match status" value="1"/>
</dbReference>
<dbReference type="NCBIfam" id="TIGR00254">
    <property type="entry name" value="GGDEF"/>
    <property type="match status" value="1"/>
</dbReference>
<dbReference type="EMBL" id="JAAAMJ010000005">
    <property type="protein sequence ID" value="NDV86867.1"/>
    <property type="molecule type" value="Genomic_DNA"/>
</dbReference>
<dbReference type="SUPFAM" id="SSF55785">
    <property type="entry name" value="PYP-like sensor domain (PAS domain)"/>
    <property type="match status" value="1"/>
</dbReference>
<comment type="similarity">
    <text evidence="2">Belongs to the ammonia transporter channel (TC 1.A.11.2) family.</text>
</comment>
<feature type="transmembrane region" description="Helical" evidence="9">
    <location>
        <begin position="270"/>
        <end position="286"/>
    </location>
</feature>
<proteinExistence type="inferred from homology"/>
<dbReference type="PROSITE" id="PS50112">
    <property type="entry name" value="PAS"/>
    <property type="match status" value="1"/>
</dbReference>
<dbReference type="PROSITE" id="PS50883">
    <property type="entry name" value="EAL"/>
    <property type="match status" value="1"/>
</dbReference>
<dbReference type="Pfam" id="PF00909">
    <property type="entry name" value="Ammonium_transp"/>
    <property type="match status" value="1"/>
</dbReference>
<dbReference type="AlphaFoldDB" id="A0A6L9MGE7"/>
<dbReference type="InterPro" id="IPR052155">
    <property type="entry name" value="Biofilm_reg_signaling"/>
</dbReference>
<dbReference type="PANTHER" id="PTHR44757:SF10">
    <property type="entry name" value="MEMBRANE PROTEIN"/>
    <property type="match status" value="1"/>
</dbReference>
<feature type="domain" description="PAS" evidence="10">
    <location>
        <begin position="461"/>
        <end position="508"/>
    </location>
</feature>
<keyword evidence="14" id="KW-1185">Reference proteome</keyword>
<dbReference type="GO" id="GO:0008519">
    <property type="term" value="F:ammonium channel activity"/>
    <property type="evidence" value="ECO:0007669"/>
    <property type="project" value="InterPro"/>
</dbReference>
<dbReference type="InterPro" id="IPR029020">
    <property type="entry name" value="Ammonium/urea_transptr"/>
</dbReference>
<keyword evidence="7" id="KW-0924">Ammonia transport</keyword>
<keyword evidence="6 9" id="KW-0472">Membrane</keyword>
<evidence type="ECO:0000259" key="11">
    <source>
        <dbReference type="PROSITE" id="PS50883"/>
    </source>
</evidence>
<dbReference type="InterPro" id="IPR029787">
    <property type="entry name" value="Nucleotide_cyclase"/>
</dbReference>
<accession>A0A6L9MGE7</accession>
<dbReference type="Gene3D" id="3.20.20.450">
    <property type="entry name" value="EAL domain"/>
    <property type="match status" value="1"/>
</dbReference>
<dbReference type="SMART" id="SM00052">
    <property type="entry name" value="EAL"/>
    <property type="match status" value="1"/>
</dbReference>
<keyword evidence="4 9" id="KW-0812">Transmembrane</keyword>
<dbReference type="CDD" id="cd01949">
    <property type="entry name" value="GGDEF"/>
    <property type="match status" value="1"/>
</dbReference>
<dbReference type="Pfam" id="PF13426">
    <property type="entry name" value="PAS_9"/>
    <property type="match status" value="1"/>
</dbReference>
<gene>
    <name evidence="13" type="ORF">GTW51_09140</name>
</gene>
<evidence type="ECO:0000256" key="7">
    <source>
        <dbReference type="ARBA" id="ARBA00023177"/>
    </source>
</evidence>
<evidence type="ECO:0000256" key="1">
    <source>
        <dbReference type="ARBA" id="ARBA00004141"/>
    </source>
</evidence>
<evidence type="ECO:0000256" key="9">
    <source>
        <dbReference type="SAM" id="Phobius"/>
    </source>
</evidence>
<dbReference type="InterPro" id="IPR024041">
    <property type="entry name" value="NH4_transpt_AmtB-like_dom"/>
</dbReference>
<dbReference type="PRINTS" id="PR00342">
    <property type="entry name" value="RHESUSRHD"/>
</dbReference>
<feature type="transmembrane region" description="Helical" evidence="9">
    <location>
        <begin position="99"/>
        <end position="120"/>
    </location>
</feature>
<keyword evidence="3" id="KW-0813">Transport</keyword>
<feature type="transmembrane region" description="Helical" evidence="9">
    <location>
        <begin position="26"/>
        <end position="47"/>
    </location>
</feature>
<dbReference type="InterPro" id="IPR043128">
    <property type="entry name" value="Rev_trsase/Diguanyl_cyclase"/>
</dbReference>
<dbReference type="Pfam" id="PF00990">
    <property type="entry name" value="GGDEF"/>
    <property type="match status" value="1"/>
</dbReference>
<reference evidence="13 14" key="1">
    <citation type="submission" date="2020-01" db="EMBL/GenBank/DDBJ databases">
        <title>Genomes of bacteria type strains.</title>
        <authorList>
            <person name="Chen J."/>
            <person name="Zhu S."/>
            <person name="Chen J."/>
        </authorList>
    </citation>
    <scope>NUCLEOTIDE SEQUENCE [LARGE SCALE GENOMIC DNA]</scope>
    <source>
        <strain evidence="13 14">KCTC 52919</strain>
    </source>
</reference>
<dbReference type="GO" id="GO:0005886">
    <property type="term" value="C:plasma membrane"/>
    <property type="evidence" value="ECO:0007669"/>
    <property type="project" value="InterPro"/>
</dbReference>
<evidence type="ECO:0000256" key="5">
    <source>
        <dbReference type="ARBA" id="ARBA00022989"/>
    </source>
</evidence>
<feature type="domain" description="GGDEF" evidence="12">
    <location>
        <begin position="596"/>
        <end position="730"/>
    </location>
</feature>
<feature type="domain" description="EAL" evidence="11">
    <location>
        <begin position="739"/>
        <end position="989"/>
    </location>
</feature>